<dbReference type="AlphaFoldDB" id="A0A2T7BHN0"/>
<evidence type="ECO:0000259" key="1">
    <source>
        <dbReference type="Pfam" id="PF04773"/>
    </source>
</evidence>
<sequence>MQPAEKDKELLSQLLERYAAGTASPEEQAFAESYLTILDYRQSAAADQNEAQQDAAGERIYNRLQESIRGEAAAPVASPPVHRVHFLRRYWWAAAAGLLLLAVGGYELLQYPSAPGLAKQTAQSIPPGRNGAVLTLANGAQVTLDSLQNGFVATQPGAQVSLQNGQLQYNHIQDANATVVYNTMTTPRGRQYQVILPDGTRVWLNAASSLTYPTVFTGGERKVRITGEAYFEVAGNAAQPFIVSINDEAGVEVLGTSFNVNAYKDGGSIDATLVEGLIRVSKGSDKKIVKPGQQAQISGEISLLKNADMEKALAWRNGIFNFEDVGLREMMMQIERWYDIQVVYAPNVPEVKFFGKVPRKADLETVLGALKGFGLHYEMLPGRKLMVMP</sequence>
<proteinExistence type="predicted"/>
<dbReference type="OrthoDB" id="634407at2"/>
<gene>
    <name evidence="3" type="ORF">DCC81_16100</name>
</gene>
<evidence type="ECO:0000259" key="2">
    <source>
        <dbReference type="Pfam" id="PF16344"/>
    </source>
</evidence>
<dbReference type="InterPro" id="IPR032508">
    <property type="entry name" value="FecR_C"/>
</dbReference>
<feature type="domain" description="Protein FecR C-terminal" evidence="2">
    <location>
        <begin position="320"/>
        <end position="378"/>
    </location>
</feature>
<dbReference type="GO" id="GO:0016989">
    <property type="term" value="F:sigma factor antagonist activity"/>
    <property type="evidence" value="ECO:0007669"/>
    <property type="project" value="TreeGrafter"/>
</dbReference>
<dbReference type="PANTHER" id="PTHR30273">
    <property type="entry name" value="PERIPLASMIC SIGNAL SENSOR AND SIGMA FACTOR ACTIVATOR FECR-RELATED"/>
    <property type="match status" value="1"/>
</dbReference>
<dbReference type="Gene3D" id="3.55.50.30">
    <property type="match status" value="1"/>
</dbReference>
<keyword evidence="4" id="KW-1185">Reference proteome</keyword>
<dbReference type="RefSeq" id="WP_108687621.1">
    <property type="nucleotide sequence ID" value="NZ_QCYK01000002.1"/>
</dbReference>
<name>A0A2T7BHN0_9BACT</name>
<dbReference type="EMBL" id="QCYK01000002">
    <property type="protein sequence ID" value="PUZ25782.1"/>
    <property type="molecule type" value="Genomic_DNA"/>
</dbReference>
<protein>
    <submittedName>
        <fullName evidence="3">Iron dicitrate transport regulator FecR</fullName>
    </submittedName>
</protein>
<evidence type="ECO:0000313" key="3">
    <source>
        <dbReference type="EMBL" id="PUZ25782.1"/>
    </source>
</evidence>
<accession>A0A2T7BHN0</accession>
<dbReference type="Proteomes" id="UP000244450">
    <property type="component" value="Unassembled WGS sequence"/>
</dbReference>
<dbReference type="InterPro" id="IPR012373">
    <property type="entry name" value="Ferrdict_sens_TM"/>
</dbReference>
<evidence type="ECO:0000313" key="4">
    <source>
        <dbReference type="Proteomes" id="UP000244450"/>
    </source>
</evidence>
<dbReference type="InterPro" id="IPR006860">
    <property type="entry name" value="FecR"/>
</dbReference>
<feature type="domain" description="FecR protein" evidence="1">
    <location>
        <begin position="183"/>
        <end position="278"/>
    </location>
</feature>
<dbReference type="Pfam" id="PF16344">
    <property type="entry name" value="FecR_C"/>
    <property type="match status" value="1"/>
</dbReference>
<comment type="caution">
    <text evidence="3">The sequence shown here is derived from an EMBL/GenBank/DDBJ whole genome shotgun (WGS) entry which is preliminary data.</text>
</comment>
<organism evidence="3 4">
    <name type="scientific">Chitinophaga parva</name>
    <dbReference type="NCBI Taxonomy" id="2169414"/>
    <lineage>
        <taxon>Bacteria</taxon>
        <taxon>Pseudomonadati</taxon>
        <taxon>Bacteroidota</taxon>
        <taxon>Chitinophagia</taxon>
        <taxon>Chitinophagales</taxon>
        <taxon>Chitinophagaceae</taxon>
        <taxon>Chitinophaga</taxon>
    </lineage>
</organism>
<dbReference type="Pfam" id="PF04773">
    <property type="entry name" value="FecR"/>
    <property type="match status" value="1"/>
</dbReference>
<reference evidence="3 4" key="1">
    <citation type="submission" date="2018-04" db="EMBL/GenBank/DDBJ databases">
        <title>Chitinophaga fuyangensis sp. nov., isolated from soil in a chemical factory.</title>
        <authorList>
            <person name="Chen K."/>
        </authorList>
    </citation>
    <scope>NUCLEOTIDE SEQUENCE [LARGE SCALE GENOMIC DNA]</scope>
    <source>
        <strain evidence="3 4">LY-1</strain>
    </source>
</reference>
<dbReference type="Gene3D" id="2.60.120.1440">
    <property type="match status" value="1"/>
</dbReference>
<dbReference type="PANTHER" id="PTHR30273:SF2">
    <property type="entry name" value="PROTEIN FECR"/>
    <property type="match status" value="1"/>
</dbReference>